<dbReference type="AlphaFoldDB" id="A0A0P1A9R9"/>
<accession>A0A0P1A9R9</accession>
<sequence length="68" mass="7571">MSVVTASLPLERKQLYSRISSFQMRPQKMLSCICPNSPKKNHVLCTPAVTVHRKLGSSILVVSGSWSR</sequence>
<dbReference type="EMBL" id="CCYD01000252">
    <property type="protein sequence ID" value="CEG36944.1"/>
    <property type="molecule type" value="Genomic_DNA"/>
</dbReference>
<organism evidence="1 2">
    <name type="scientific">Plasmopara halstedii</name>
    <name type="common">Downy mildew of sunflower</name>
    <dbReference type="NCBI Taxonomy" id="4781"/>
    <lineage>
        <taxon>Eukaryota</taxon>
        <taxon>Sar</taxon>
        <taxon>Stramenopiles</taxon>
        <taxon>Oomycota</taxon>
        <taxon>Peronosporomycetes</taxon>
        <taxon>Peronosporales</taxon>
        <taxon>Peronosporaceae</taxon>
        <taxon>Plasmopara</taxon>
    </lineage>
</organism>
<reference evidence="2" key="1">
    <citation type="submission" date="2014-09" db="EMBL/GenBank/DDBJ databases">
        <authorList>
            <person name="Sharma Rahul"/>
            <person name="Thines Marco"/>
        </authorList>
    </citation>
    <scope>NUCLEOTIDE SEQUENCE [LARGE SCALE GENOMIC DNA]</scope>
</reference>
<protein>
    <submittedName>
        <fullName evidence="1">Uncharacterized protein</fullName>
    </submittedName>
</protein>
<evidence type="ECO:0000313" key="1">
    <source>
        <dbReference type="EMBL" id="CEG36944.1"/>
    </source>
</evidence>
<dbReference type="Proteomes" id="UP000054928">
    <property type="component" value="Unassembled WGS sequence"/>
</dbReference>
<proteinExistence type="predicted"/>
<dbReference type="GeneID" id="59052834"/>
<name>A0A0P1A9R9_PLAHL</name>
<keyword evidence="2" id="KW-1185">Reference proteome</keyword>
<dbReference type="RefSeq" id="XP_036263020.1">
    <property type="nucleotide sequence ID" value="XM_036407309.1"/>
</dbReference>
<evidence type="ECO:0000313" key="2">
    <source>
        <dbReference type="Proteomes" id="UP000054928"/>
    </source>
</evidence>